<organism evidence="7 8">
    <name type="scientific">Paraoerskovia sediminicola</name>
    <dbReference type="NCBI Taxonomy" id="1138587"/>
    <lineage>
        <taxon>Bacteria</taxon>
        <taxon>Bacillati</taxon>
        <taxon>Actinomycetota</taxon>
        <taxon>Actinomycetes</taxon>
        <taxon>Micrococcales</taxon>
        <taxon>Cellulomonadaceae</taxon>
        <taxon>Paraoerskovia</taxon>
    </lineage>
</organism>
<evidence type="ECO:0000256" key="4">
    <source>
        <dbReference type="ARBA" id="ARBA00023163"/>
    </source>
</evidence>
<dbReference type="InterPro" id="IPR013249">
    <property type="entry name" value="RNA_pol_sigma70_r4_t2"/>
</dbReference>
<evidence type="ECO:0000313" key="8">
    <source>
        <dbReference type="Proteomes" id="UP001321475"/>
    </source>
</evidence>
<dbReference type="InterPro" id="IPR036388">
    <property type="entry name" value="WH-like_DNA-bd_sf"/>
</dbReference>
<evidence type="ECO:0000256" key="3">
    <source>
        <dbReference type="ARBA" id="ARBA00023082"/>
    </source>
</evidence>
<proteinExistence type="inferred from homology"/>
<keyword evidence="2" id="KW-0805">Transcription regulation</keyword>
<reference evidence="8" key="1">
    <citation type="journal article" date="2019" name="Int. J. Syst. Evol. Microbiol.">
        <title>The Global Catalogue of Microorganisms (GCM) 10K type strain sequencing project: providing services to taxonomists for standard genome sequencing and annotation.</title>
        <authorList>
            <consortium name="The Broad Institute Genomics Platform"/>
            <consortium name="The Broad Institute Genome Sequencing Center for Infectious Disease"/>
            <person name="Wu L."/>
            <person name="Ma J."/>
        </authorList>
    </citation>
    <scope>NUCLEOTIDE SEQUENCE [LARGE SCALE GENOMIC DNA]</scope>
    <source>
        <strain evidence="8">NBRC 108565</strain>
    </source>
</reference>
<protein>
    <recommendedName>
        <fullName evidence="6">RNA polymerase sigma factor 70 region 4 type 2 domain-containing protein</fullName>
    </recommendedName>
</protein>
<evidence type="ECO:0000313" key="7">
    <source>
        <dbReference type="EMBL" id="BDZ40794.1"/>
    </source>
</evidence>
<evidence type="ECO:0000256" key="2">
    <source>
        <dbReference type="ARBA" id="ARBA00023015"/>
    </source>
</evidence>
<dbReference type="EMBL" id="AP027729">
    <property type="protein sequence ID" value="BDZ40794.1"/>
    <property type="molecule type" value="Genomic_DNA"/>
</dbReference>
<dbReference type="Gene3D" id="1.10.10.10">
    <property type="entry name" value="Winged helix-like DNA-binding domain superfamily/Winged helix DNA-binding domain"/>
    <property type="match status" value="1"/>
</dbReference>
<feature type="domain" description="RNA polymerase sigma factor 70 region 4 type 2" evidence="6">
    <location>
        <begin position="17"/>
        <end position="44"/>
    </location>
</feature>
<feature type="region of interest" description="Disordered" evidence="5">
    <location>
        <begin position="46"/>
        <end position="81"/>
    </location>
</feature>
<dbReference type="Pfam" id="PF08281">
    <property type="entry name" value="Sigma70_r4_2"/>
    <property type="match status" value="1"/>
</dbReference>
<evidence type="ECO:0000256" key="1">
    <source>
        <dbReference type="ARBA" id="ARBA00010641"/>
    </source>
</evidence>
<sequence>MASRIARAKPSRLPTREGWTTAEIAGRLNIAVRTVRRYLAEIRATQPEPKVTREPRRPAGPVTKHGTRAGAEAHRRRGERACHECAVAKRAYDRAWLKSKKEAS</sequence>
<keyword evidence="8" id="KW-1185">Reference proteome</keyword>
<keyword evidence="4" id="KW-0804">Transcription</keyword>
<evidence type="ECO:0000256" key="5">
    <source>
        <dbReference type="SAM" id="MobiDB-lite"/>
    </source>
</evidence>
<keyword evidence="3" id="KW-0731">Sigma factor</keyword>
<accession>A0ABM8FYH2</accession>
<dbReference type="Proteomes" id="UP001321475">
    <property type="component" value="Chromosome"/>
</dbReference>
<gene>
    <name evidence="7" type="ORF">GCM10025865_00930</name>
</gene>
<name>A0ABM8FYH2_9CELL</name>
<evidence type="ECO:0000259" key="6">
    <source>
        <dbReference type="Pfam" id="PF08281"/>
    </source>
</evidence>
<comment type="similarity">
    <text evidence="1">Belongs to the sigma-70 factor family. ECF subfamily.</text>
</comment>